<sequence length="156" mass="17847">MGQLFDALERYFEDDDWHSERRDETTLEFRVDYGEGREWGCLALAIEDAEQFLFYSVLLERAPEDRRAELGEFVIRANYGLQVGNFELDLDDGEVRFKTSIDVEGTSLDHQLWRNLVDLNLMMMGVYYDGLMAVIGGDKTAAEAIAAIESRETSDA</sequence>
<comment type="caution">
    <text evidence="1">The sequence shown here is derived from an EMBL/GenBank/DDBJ whole genome shotgun (WGS) entry which is preliminary data.</text>
</comment>
<proteinExistence type="predicted"/>
<dbReference type="RefSeq" id="WP_106390381.1">
    <property type="nucleotide sequence ID" value="NZ_PVNK01000048.1"/>
</dbReference>
<organism evidence="1 2">
    <name type="scientific">Enhygromyxa salina</name>
    <dbReference type="NCBI Taxonomy" id="215803"/>
    <lineage>
        <taxon>Bacteria</taxon>
        <taxon>Pseudomonadati</taxon>
        <taxon>Myxococcota</taxon>
        <taxon>Polyangia</taxon>
        <taxon>Nannocystales</taxon>
        <taxon>Nannocystaceae</taxon>
        <taxon>Enhygromyxa</taxon>
    </lineage>
</organism>
<evidence type="ECO:0000313" key="2">
    <source>
        <dbReference type="Proteomes" id="UP000237968"/>
    </source>
</evidence>
<evidence type="ECO:0008006" key="3">
    <source>
        <dbReference type="Google" id="ProtNLM"/>
    </source>
</evidence>
<reference evidence="1 2" key="1">
    <citation type="submission" date="2018-03" db="EMBL/GenBank/DDBJ databases">
        <title>Draft Genome Sequences of the Obligatory Marine Myxobacteria Enhygromyxa salina SWB005.</title>
        <authorList>
            <person name="Poehlein A."/>
            <person name="Moghaddam J.A."/>
            <person name="Harms H."/>
            <person name="Alanjari M."/>
            <person name="Koenig G.M."/>
            <person name="Daniel R."/>
            <person name="Schaeberle T.F."/>
        </authorList>
    </citation>
    <scope>NUCLEOTIDE SEQUENCE [LARGE SCALE GENOMIC DNA]</scope>
    <source>
        <strain evidence="1 2">SWB005</strain>
    </source>
</reference>
<accession>A0A2S9YGK4</accession>
<dbReference type="AlphaFoldDB" id="A0A2S9YGK4"/>
<dbReference type="InterPro" id="IPR019660">
    <property type="entry name" value="Put_sensory_transdc_reg_YbjN"/>
</dbReference>
<dbReference type="EMBL" id="PVNK01000048">
    <property type="protein sequence ID" value="PRQ04238.1"/>
    <property type="molecule type" value="Genomic_DNA"/>
</dbReference>
<dbReference type="Pfam" id="PF10722">
    <property type="entry name" value="YbjN"/>
    <property type="match status" value="1"/>
</dbReference>
<dbReference type="OrthoDB" id="5192220at2"/>
<name>A0A2S9YGK4_9BACT</name>
<evidence type="ECO:0000313" key="1">
    <source>
        <dbReference type="EMBL" id="PRQ04238.1"/>
    </source>
</evidence>
<dbReference type="Proteomes" id="UP000237968">
    <property type="component" value="Unassembled WGS sequence"/>
</dbReference>
<keyword evidence="2" id="KW-1185">Reference proteome</keyword>
<dbReference type="CDD" id="cd17033">
    <property type="entry name" value="DR1245-like"/>
    <property type="match status" value="1"/>
</dbReference>
<protein>
    <recommendedName>
        <fullName evidence="3">YbjN domain-containing protein</fullName>
    </recommendedName>
</protein>
<gene>
    <name evidence="1" type="ORF">ENSA5_09480</name>
</gene>